<accession>A0A0P1FR84</accession>
<evidence type="ECO:0000313" key="2">
    <source>
        <dbReference type="EMBL" id="CUH71355.1"/>
    </source>
</evidence>
<dbReference type="AlphaFoldDB" id="A0A0P1FR84"/>
<dbReference type="EMBL" id="CYSC01000020">
    <property type="protein sequence ID" value="CUH71355.1"/>
    <property type="molecule type" value="Genomic_DNA"/>
</dbReference>
<sequence>MNCLILLIQGPHQGRAHPTYIPDCKPIEGFPVQTLLHEPECRVVLIHGLLRQPHARHIRFRPNPNTTGTSAKFCVHRGPDRSDAFTPKIPRRLGTLPMKIRETCP</sequence>
<reference evidence="1 3" key="1">
    <citation type="submission" date="2015-09" db="EMBL/GenBank/DDBJ databases">
        <authorList>
            <person name="Rodrigo-Torres L."/>
            <person name="Arahal D.R."/>
        </authorList>
    </citation>
    <scope>NUCLEOTIDE SEQUENCE [LARGE SCALE GENOMIC DNA]</scope>
    <source>
        <strain evidence="1 3">CECT 5118</strain>
    </source>
</reference>
<protein>
    <submittedName>
        <fullName evidence="2">Uncharacterized protein</fullName>
    </submittedName>
</protein>
<name>A0A0P1FR84_9RHOB</name>
<dbReference type="Proteomes" id="UP000051086">
    <property type="component" value="Unassembled WGS sequence"/>
</dbReference>
<proteinExistence type="predicted"/>
<dbReference type="Proteomes" id="UP000051887">
    <property type="component" value="Unassembled WGS sequence"/>
</dbReference>
<evidence type="ECO:0000313" key="4">
    <source>
        <dbReference type="Proteomes" id="UP000051887"/>
    </source>
</evidence>
<keyword evidence="3" id="KW-1185">Reference proteome</keyword>
<dbReference type="EMBL" id="CYSB01000036">
    <property type="protein sequence ID" value="CUH68823.1"/>
    <property type="molecule type" value="Genomic_DNA"/>
</dbReference>
<reference evidence="2 4" key="2">
    <citation type="submission" date="2015-09" db="EMBL/GenBank/DDBJ databases">
        <authorList>
            <consortium name="Swine Surveillance"/>
        </authorList>
    </citation>
    <scope>NUCLEOTIDE SEQUENCE [LARGE SCALE GENOMIC DNA]</scope>
    <source>
        <strain evidence="2 4">5120</strain>
    </source>
</reference>
<evidence type="ECO:0000313" key="1">
    <source>
        <dbReference type="EMBL" id="CUH68823.1"/>
    </source>
</evidence>
<evidence type="ECO:0000313" key="3">
    <source>
        <dbReference type="Proteomes" id="UP000051086"/>
    </source>
</evidence>
<organism evidence="2 4">
    <name type="scientific">Thalassovita autumnalis</name>
    <dbReference type="NCBI Taxonomy" id="2072972"/>
    <lineage>
        <taxon>Bacteria</taxon>
        <taxon>Pseudomonadati</taxon>
        <taxon>Pseudomonadota</taxon>
        <taxon>Alphaproteobacteria</taxon>
        <taxon>Rhodobacterales</taxon>
        <taxon>Roseobacteraceae</taxon>
        <taxon>Thalassovita</taxon>
    </lineage>
</organism>
<gene>
    <name evidence="1" type="ORF">TL5118_02782</name>
    <name evidence="2" type="ORF">TL5120_01141</name>
</gene>